<comment type="caution">
    <text evidence="1">The sequence shown here is derived from an EMBL/GenBank/DDBJ whole genome shotgun (WGS) entry which is preliminary data.</text>
</comment>
<evidence type="ECO:0000313" key="1">
    <source>
        <dbReference type="EMBL" id="MDQ0222231.1"/>
    </source>
</evidence>
<organism evidence="1 2">
    <name type="scientific">Streptococcus moroccensis</name>
    <dbReference type="NCBI Taxonomy" id="1451356"/>
    <lineage>
        <taxon>Bacteria</taxon>
        <taxon>Bacillati</taxon>
        <taxon>Bacillota</taxon>
        <taxon>Bacilli</taxon>
        <taxon>Lactobacillales</taxon>
        <taxon>Streptococcaceae</taxon>
        <taxon>Streptococcus</taxon>
    </lineage>
</organism>
<sequence>MKKLIIILTVLIGFMSLKGIHAEDFAFPFSEDRAFR</sequence>
<dbReference type="EMBL" id="JAUSTM010000006">
    <property type="protein sequence ID" value="MDQ0222231.1"/>
    <property type="molecule type" value="Genomic_DNA"/>
</dbReference>
<accession>A0ABT9YRK2</accession>
<evidence type="ECO:0000313" key="2">
    <source>
        <dbReference type="Proteomes" id="UP001223079"/>
    </source>
</evidence>
<protein>
    <submittedName>
        <fullName evidence="1">Uncharacterized protein</fullName>
    </submittedName>
</protein>
<reference evidence="1 2" key="1">
    <citation type="submission" date="2023-07" db="EMBL/GenBank/DDBJ databases">
        <title>Genomic Encyclopedia of Type Strains, Phase IV (KMG-IV): sequencing the most valuable type-strain genomes for metagenomic binning, comparative biology and taxonomic classification.</title>
        <authorList>
            <person name="Goeker M."/>
        </authorList>
    </citation>
    <scope>NUCLEOTIDE SEQUENCE [LARGE SCALE GENOMIC DNA]</scope>
    <source>
        <strain evidence="1 2">DSM 105143</strain>
    </source>
</reference>
<keyword evidence="2" id="KW-1185">Reference proteome</keyword>
<gene>
    <name evidence="1" type="ORF">J2S23_000782</name>
</gene>
<name>A0ABT9YRK2_9STRE</name>
<dbReference type="Proteomes" id="UP001223079">
    <property type="component" value="Unassembled WGS sequence"/>
</dbReference>
<proteinExistence type="predicted"/>